<reference evidence="2" key="1">
    <citation type="submission" date="2022-11" db="UniProtKB">
        <authorList>
            <consortium name="WormBaseParasite"/>
        </authorList>
    </citation>
    <scope>IDENTIFICATION</scope>
</reference>
<organism evidence="1 2">
    <name type="scientific">Meloidogyne floridensis</name>
    <dbReference type="NCBI Taxonomy" id="298350"/>
    <lineage>
        <taxon>Eukaryota</taxon>
        <taxon>Metazoa</taxon>
        <taxon>Ecdysozoa</taxon>
        <taxon>Nematoda</taxon>
        <taxon>Chromadorea</taxon>
        <taxon>Rhabditida</taxon>
        <taxon>Tylenchina</taxon>
        <taxon>Tylenchomorpha</taxon>
        <taxon>Tylenchoidea</taxon>
        <taxon>Meloidogynidae</taxon>
        <taxon>Meloidogyninae</taxon>
        <taxon>Meloidogyne</taxon>
    </lineage>
</organism>
<evidence type="ECO:0000313" key="2">
    <source>
        <dbReference type="WBParaSite" id="scf7180000418539.g2545"/>
    </source>
</evidence>
<dbReference type="Proteomes" id="UP000887560">
    <property type="component" value="Unplaced"/>
</dbReference>
<name>A0A915NGT6_9BILA</name>
<protein>
    <submittedName>
        <fullName evidence="2">Uncharacterized protein</fullName>
    </submittedName>
</protein>
<evidence type="ECO:0000313" key="1">
    <source>
        <dbReference type="Proteomes" id="UP000887560"/>
    </source>
</evidence>
<sequence>LNDNKYYKYVLRELNYKFCRTAYNNDYGNEYVDVDDMDKEVCKSDIKDCYVKIHDNIRDSIGGCGKCNNEKNCRDCNKFDCSSRSSLHNGLFLCYERKYGQINKENKCTTSSTCYISVDFSKSKKTNLKLFKVNIFVTEFKRKSN</sequence>
<dbReference type="WBParaSite" id="scf7180000418539.g2545">
    <property type="protein sequence ID" value="scf7180000418539.g2545"/>
    <property type="gene ID" value="scf7180000418539.g2545"/>
</dbReference>
<keyword evidence="1" id="KW-1185">Reference proteome</keyword>
<proteinExistence type="predicted"/>
<dbReference type="AlphaFoldDB" id="A0A915NGT6"/>
<accession>A0A915NGT6</accession>